<dbReference type="EMBL" id="AP012029">
    <property type="protein sequence ID" value="BAJ63764.1"/>
    <property type="molecule type" value="Genomic_DNA"/>
</dbReference>
<evidence type="ECO:0000259" key="3">
    <source>
        <dbReference type="SMART" id="SM00865"/>
    </source>
</evidence>
<dbReference type="SUPFAM" id="SSF55307">
    <property type="entry name" value="Tubulin C-terminal domain-like"/>
    <property type="match status" value="1"/>
</dbReference>
<accession>E8N5Q0</accession>
<dbReference type="AlphaFoldDB" id="E8N5Q0"/>
<reference evidence="4 5" key="1">
    <citation type="submission" date="2010-12" db="EMBL/GenBank/DDBJ databases">
        <title>Whole genome sequence of Anaerolinea thermophila UNI-1.</title>
        <authorList>
            <person name="Narita-Yamada S."/>
            <person name="Kishi E."/>
            <person name="Watanabe Y."/>
            <person name="Takasaki K."/>
            <person name="Ankai A."/>
            <person name="Oguchi A."/>
            <person name="Fukui S."/>
            <person name="Takahashi M."/>
            <person name="Yashiro I."/>
            <person name="Hosoyama A."/>
            <person name="Sekiguchi Y."/>
            <person name="Hanada S."/>
            <person name="Fujita N."/>
        </authorList>
    </citation>
    <scope>NUCLEOTIDE SEQUENCE [LARGE SCALE GENOMIC DNA]</scope>
    <source>
        <strain evidence="5">DSM 14523 / JCM 11388 / NBRC 100420 / UNI-1</strain>
    </source>
</reference>
<dbReference type="InterPro" id="IPR037103">
    <property type="entry name" value="Tubulin/FtsZ-like_C"/>
</dbReference>
<organism evidence="4 5">
    <name type="scientific">Anaerolinea thermophila (strain DSM 14523 / JCM 11388 / NBRC 100420 / UNI-1)</name>
    <dbReference type="NCBI Taxonomy" id="926569"/>
    <lineage>
        <taxon>Bacteria</taxon>
        <taxon>Bacillati</taxon>
        <taxon>Chloroflexota</taxon>
        <taxon>Anaerolineae</taxon>
        <taxon>Anaerolineales</taxon>
        <taxon>Anaerolineaceae</taxon>
        <taxon>Anaerolinea</taxon>
    </lineage>
</organism>
<dbReference type="GO" id="GO:0005525">
    <property type="term" value="F:GTP binding"/>
    <property type="evidence" value="ECO:0007669"/>
    <property type="project" value="UniProtKB-KW"/>
</dbReference>
<dbReference type="InterPro" id="IPR000158">
    <property type="entry name" value="Cell_div_FtsZ"/>
</dbReference>
<keyword evidence="4" id="KW-0131">Cell cycle</keyword>
<keyword evidence="1" id="KW-0547">Nucleotide-binding</keyword>
<dbReference type="InterPro" id="IPR036525">
    <property type="entry name" value="Tubulin/FtsZ_GTPase_sf"/>
</dbReference>
<gene>
    <name evidence="4" type="ordered locus">ANT_17380</name>
</gene>
<evidence type="ECO:0000313" key="4">
    <source>
        <dbReference type="EMBL" id="BAJ63764.1"/>
    </source>
</evidence>
<dbReference type="Gene3D" id="3.40.50.1440">
    <property type="entry name" value="Tubulin/FtsZ, GTPase domain"/>
    <property type="match status" value="1"/>
</dbReference>
<dbReference type="GO" id="GO:0032153">
    <property type="term" value="C:cell division site"/>
    <property type="evidence" value="ECO:0007669"/>
    <property type="project" value="TreeGrafter"/>
</dbReference>
<dbReference type="Pfam" id="PF12327">
    <property type="entry name" value="FtsZ_C"/>
    <property type="match status" value="1"/>
</dbReference>
<dbReference type="Proteomes" id="UP000008922">
    <property type="component" value="Chromosome"/>
</dbReference>
<evidence type="ECO:0000256" key="2">
    <source>
        <dbReference type="ARBA" id="ARBA00023134"/>
    </source>
</evidence>
<protein>
    <submittedName>
        <fullName evidence="4">Cell division protein FtsZ</fullName>
    </submittedName>
</protein>
<dbReference type="InParanoid" id="E8N5Q0"/>
<dbReference type="InterPro" id="IPR045061">
    <property type="entry name" value="FtsZ/CetZ"/>
</dbReference>
<dbReference type="PANTHER" id="PTHR30314:SF3">
    <property type="entry name" value="MITOCHONDRIAL DIVISION PROTEIN FSZA"/>
    <property type="match status" value="1"/>
</dbReference>
<dbReference type="STRING" id="926569.ANT_17380"/>
<evidence type="ECO:0000313" key="5">
    <source>
        <dbReference type="Proteomes" id="UP000008922"/>
    </source>
</evidence>
<dbReference type="Gene3D" id="3.30.1330.20">
    <property type="entry name" value="Tubulin/FtsZ, C-terminal domain"/>
    <property type="match status" value="1"/>
</dbReference>
<evidence type="ECO:0000256" key="1">
    <source>
        <dbReference type="ARBA" id="ARBA00022741"/>
    </source>
</evidence>
<dbReference type="GO" id="GO:0000917">
    <property type="term" value="P:division septum assembly"/>
    <property type="evidence" value="ECO:0007669"/>
    <property type="project" value="UniProtKB-KW"/>
</dbReference>
<dbReference type="InterPro" id="IPR008280">
    <property type="entry name" value="Tub_FtsZ_C"/>
</dbReference>
<dbReference type="eggNOG" id="COG0206">
    <property type="taxonomic scope" value="Bacteria"/>
</dbReference>
<keyword evidence="4" id="KW-0132">Cell division</keyword>
<feature type="domain" description="Tubulin/FtsZ 2-layer sandwich" evidence="3">
    <location>
        <begin position="79"/>
        <end position="197"/>
    </location>
</feature>
<dbReference type="GO" id="GO:0005737">
    <property type="term" value="C:cytoplasm"/>
    <property type="evidence" value="ECO:0007669"/>
    <property type="project" value="TreeGrafter"/>
</dbReference>
<name>E8N5Q0_ANATU</name>
<dbReference type="HOGENOM" id="CLU_024865_0_5_0"/>
<dbReference type="InterPro" id="IPR018316">
    <property type="entry name" value="Tubulin/FtsZ_2-layer-sand-dom"/>
</dbReference>
<proteinExistence type="predicted"/>
<dbReference type="KEGG" id="atm:ANT_17380"/>
<dbReference type="CDD" id="cd02201">
    <property type="entry name" value="FtsZ_type1"/>
    <property type="match status" value="1"/>
</dbReference>
<keyword evidence="5" id="KW-1185">Reference proteome</keyword>
<dbReference type="InterPro" id="IPR024757">
    <property type="entry name" value="FtsZ_C"/>
</dbReference>
<dbReference type="SMART" id="SM00865">
    <property type="entry name" value="Tubulin_C"/>
    <property type="match status" value="1"/>
</dbReference>
<dbReference type="GO" id="GO:0003924">
    <property type="term" value="F:GTPase activity"/>
    <property type="evidence" value="ECO:0007669"/>
    <property type="project" value="InterPro"/>
</dbReference>
<keyword evidence="2" id="KW-0342">GTP-binding</keyword>
<sequence>MAIVTMPFGFEVGKRQKNAREGLMKLQPHADTLITVPNDQLLKIASPNLPLDMAFRLADDVLRQGIQGISELITQPGLINVDFAHIRQVMQHGGGSLMAIGIGEGNSKALKAVEHALHHPLLDSISLDSATGIIANFTGGADLTFMELMEAMQFLQEQTHGKAEIIPGVITDERMRDRAQVILIVTGVGATPVEALRSPLPVQQNMPVHPPAQAVEVSTTIPAEISATDLDLPAFMRRRLH</sequence>
<dbReference type="SUPFAM" id="SSF52490">
    <property type="entry name" value="Tubulin nucleotide-binding domain-like"/>
    <property type="match status" value="1"/>
</dbReference>
<dbReference type="PANTHER" id="PTHR30314">
    <property type="entry name" value="CELL DIVISION PROTEIN FTSZ-RELATED"/>
    <property type="match status" value="1"/>
</dbReference>